<feature type="transmembrane region" description="Helical" evidence="8">
    <location>
        <begin position="187"/>
        <end position="209"/>
    </location>
</feature>
<dbReference type="GO" id="GO:0140359">
    <property type="term" value="F:ABC-type transporter activity"/>
    <property type="evidence" value="ECO:0007669"/>
    <property type="project" value="InterPro"/>
</dbReference>
<evidence type="ECO:0000259" key="9">
    <source>
        <dbReference type="PROSITE" id="PS51012"/>
    </source>
</evidence>
<evidence type="ECO:0000256" key="4">
    <source>
        <dbReference type="ARBA" id="ARBA00022475"/>
    </source>
</evidence>
<evidence type="ECO:0000256" key="5">
    <source>
        <dbReference type="ARBA" id="ARBA00022692"/>
    </source>
</evidence>
<accession>A0A2W1L1M3</accession>
<keyword evidence="5 8" id="KW-0812">Transmembrane</keyword>
<keyword evidence="6 8" id="KW-1133">Transmembrane helix</keyword>
<dbReference type="RefSeq" id="WP_111148649.1">
    <property type="nucleotide sequence ID" value="NZ_QKRB01000055.1"/>
</dbReference>
<evidence type="ECO:0000313" key="11">
    <source>
        <dbReference type="Proteomes" id="UP000249522"/>
    </source>
</evidence>
<dbReference type="PANTHER" id="PTHR30294">
    <property type="entry name" value="MEMBRANE COMPONENT OF ABC TRANSPORTER YHHJ-RELATED"/>
    <property type="match status" value="1"/>
</dbReference>
<feature type="transmembrane region" description="Helical" evidence="8">
    <location>
        <begin position="299"/>
        <end position="322"/>
    </location>
</feature>
<evidence type="ECO:0000313" key="10">
    <source>
        <dbReference type="EMBL" id="PZD93838.1"/>
    </source>
</evidence>
<feature type="transmembrane region" description="Helical" evidence="8">
    <location>
        <begin position="354"/>
        <end position="372"/>
    </location>
</feature>
<dbReference type="Proteomes" id="UP000249522">
    <property type="component" value="Unassembled WGS sequence"/>
</dbReference>
<sequence>MRTAMYSAGYELLRMTRMRSVLLLLFVLPLLLIFLLGYGLDTTIRPVDVTVHVGDSGELGERSREFFEAAAAGGFIQVKMAASQAEVEEDVRAGASDYGIAVPEGFTEQFMAGSGRIVTYPGKLTEQNLAAETMLGKLTGQFEAGYLSAAMGVRVPEAEKPEGGYIQTGTIVASGSAEFGPVSSLQYYASAYLVMFLLFSGMAAAISMIEEKEHGTLPRLQSLPLALNAFLLGKFIAYIIIAVIQSAVIVLFTRYVYGVDWGGSYGVILLTVLLTSLSAICLAVIVASVVRSRKAVESVFSMVTVIMTFLSGGMMVGLGPVIETAGRFTINHWANELLKTVMTGGAWSELQQPLLVLAAITASGVLLMLARIRRAVA</sequence>
<evidence type="ECO:0000256" key="7">
    <source>
        <dbReference type="ARBA" id="ARBA00023136"/>
    </source>
</evidence>
<dbReference type="EMBL" id="QKRB01000055">
    <property type="protein sequence ID" value="PZD93838.1"/>
    <property type="molecule type" value="Genomic_DNA"/>
</dbReference>
<dbReference type="AlphaFoldDB" id="A0A2W1L1M3"/>
<organism evidence="10 11">
    <name type="scientific">Paenibacillus sambharensis</name>
    <dbReference type="NCBI Taxonomy" id="1803190"/>
    <lineage>
        <taxon>Bacteria</taxon>
        <taxon>Bacillati</taxon>
        <taxon>Bacillota</taxon>
        <taxon>Bacilli</taxon>
        <taxon>Bacillales</taxon>
        <taxon>Paenibacillaceae</taxon>
        <taxon>Paenibacillus</taxon>
    </lineage>
</organism>
<comment type="similarity">
    <text evidence="2">Belongs to the ABC-2 integral membrane protein family.</text>
</comment>
<comment type="caution">
    <text evidence="10">The sequence shown here is derived from an EMBL/GenBank/DDBJ whole genome shotgun (WGS) entry which is preliminary data.</text>
</comment>
<keyword evidence="7 8" id="KW-0472">Membrane</keyword>
<dbReference type="InterPro" id="IPR051449">
    <property type="entry name" value="ABC-2_transporter_component"/>
</dbReference>
<dbReference type="InterPro" id="IPR013525">
    <property type="entry name" value="ABC2_TM"/>
</dbReference>
<protein>
    <recommendedName>
        <fullName evidence="9">ABC transmembrane type-2 domain-containing protein</fullName>
    </recommendedName>
</protein>
<dbReference type="PANTHER" id="PTHR30294:SF29">
    <property type="entry name" value="MULTIDRUG ABC TRANSPORTER PERMEASE YBHS-RELATED"/>
    <property type="match status" value="1"/>
</dbReference>
<reference evidence="10 11" key="1">
    <citation type="submission" date="2018-06" db="EMBL/GenBank/DDBJ databases">
        <title>Paenibacillus imtechensis sp. nov.</title>
        <authorList>
            <person name="Pinnaka A.K."/>
            <person name="Singh H."/>
            <person name="Kaur M."/>
        </authorList>
    </citation>
    <scope>NUCLEOTIDE SEQUENCE [LARGE SCALE GENOMIC DNA]</scope>
    <source>
        <strain evidence="10 11">SMB1</strain>
    </source>
</reference>
<dbReference type="GO" id="GO:0005886">
    <property type="term" value="C:plasma membrane"/>
    <property type="evidence" value="ECO:0007669"/>
    <property type="project" value="UniProtKB-SubCell"/>
</dbReference>
<dbReference type="Pfam" id="PF12698">
    <property type="entry name" value="ABC2_membrane_3"/>
    <property type="match status" value="1"/>
</dbReference>
<evidence type="ECO:0000256" key="6">
    <source>
        <dbReference type="ARBA" id="ARBA00022989"/>
    </source>
</evidence>
<name>A0A2W1L1M3_9BACL</name>
<gene>
    <name evidence="10" type="ORF">DNH61_20245</name>
</gene>
<proteinExistence type="inferred from homology"/>
<evidence type="ECO:0000256" key="3">
    <source>
        <dbReference type="ARBA" id="ARBA00022448"/>
    </source>
</evidence>
<feature type="transmembrane region" description="Helical" evidence="8">
    <location>
        <begin position="265"/>
        <end position="287"/>
    </location>
</feature>
<comment type="subcellular location">
    <subcellularLocation>
        <location evidence="1">Cell membrane</location>
        <topology evidence="1">Multi-pass membrane protein</topology>
    </subcellularLocation>
</comment>
<evidence type="ECO:0000256" key="2">
    <source>
        <dbReference type="ARBA" id="ARBA00007783"/>
    </source>
</evidence>
<keyword evidence="4" id="KW-1003">Cell membrane</keyword>
<evidence type="ECO:0000256" key="8">
    <source>
        <dbReference type="SAM" id="Phobius"/>
    </source>
</evidence>
<dbReference type="OrthoDB" id="1952619at2"/>
<keyword evidence="11" id="KW-1185">Reference proteome</keyword>
<dbReference type="InterPro" id="IPR047817">
    <property type="entry name" value="ABC2_TM_bact-type"/>
</dbReference>
<evidence type="ECO:0000256" key="1">
    <source>
        <dbReference type="ARBA" id="ARBA00004651"/>
    </source>
</evidence>
<feature type="domain" description="ABC transmembrane type-2" evidence="9">
    <location>
        <begin position="147"/>
        <end position="375"/>
    </location>
</feature>
<keyword evidence="3" id="KW-0813">Transport</keyword>
<feature type="transmembrane region" description="Helical" evidence="8">
    <location>
        <begin position="230"/>
        <end position="253"/>
    </location>
</feature>
<dbReference type="PROSITE" id="PS51012">
    <property type="entry name" value="ABC_TM2"/>
    <property type="match status" value="1"/>
</dbReference>